<dbReference type="EMBL" id="LS974622">
    <property type="protein sequence ID" value="CAG7872996.1"/>
    <property type="molecule type" value="Genomic_DNA"/>
</dbReference>
<reference evidence="1 3" key="1">
    <citation type="submission" date="2021-07" db="EMBL/GenBank/DDBJ databases">
        <authorList>
            <consortium name="Genoscope - CEA"/>
            <person name="William W."/>
        </authorList>
    </citation>
    <scope>NUCLEOTIDE SEQUENCE [LARGE SCALE GENOMIC DNA]</scope>
</reference>
<name>A0A8D9DBM5_BRACM</name>
<dbReference type="AlphaFoldDB" id="A0A8D9DBM5"/>
<evidence type="ECO:0000313" key="3">
    <source>
        <dbReference type="Proteomes" id="UP000694005"/>
    </source>
</evidence>
<accession>A0A8D9DBM5</accession>
<proteinExistence type="predicted"/>
<sequence>MWLIKTDIFGQGYSERLGLLKNGGERIVVVVLQVRRWPQEELWQWR</sequence>
<dbReference type="EMBL" id="LS974618">
    <property type="protein sequence ID" value="CAG7895777.1"/>
    <property type="molecule type" value="Genomic_DNA"/>
</dbReference>
<protein>
    <submittedName>
        <fullName evidence="1 2">Uncharacterized protein</fullName>
    </submittedName>
</protein>
<evidence type="ECO:0000313" key="1">
    <source>
        <dbReference type="EMBL" id="CAG7872996.1"/>
    </source>
</evidence>
<dbReference type="Gramene" id="A02p47290.2_BraZ1">
    <property type="protein sequence ID" value="A02p47290.2_BraZ1.CDS"/>
    <property type="gene ID" value="A02g47290.2_BraZ1"/>
</dbReference>
<evidence type="ECO:0000313" key="2">
    <source>
        <dbReference type="EMBL" id="CAG7895777.1"/>
    </source>
</evidence>
<dbReference type="Proteomes" id="UP000694005">
    <property type="component" value="Chromosome A06"/>
</dbReference>
<dbReference type="Gramene" id="A06p52360.2_BraZ1">
    <property type="protein sequence ID" value="A06p52360.2_BraZ1.CDS"/>
    <property type="gene ID" value="A06g52360.2_BraZ1"/>
</dbReference>
<dbReference type="Proteomes" id="UP000694005">
    <property type="component" value="Chromosome A02"/>
</dbReference>
<organism evidence="1 3">
    <name type="scientific">Brassica campestris</name>
    <name type="common">Field mustard</name>
    <dbReference type="NCBI Taxonomy" id="3711"/>
    <lineage>
        <taxon>Eukaryota</taxon>
        <taxon>Viridiplantae</taxon>
        <taxon>Streptophyta</taxon>
        <taxon>Embryophyta</taxon>
        <taxon>Tracheophyta</taxon>
        <taxon>Spermatophyta</taxon>
        <taxon>Magnoliopsida</taxon>
        <taxon>eudicotyledons</taxon>
        <taxon>Gunneridae</taxon>
        <taxon>Pentapetalae</taxon>
        <taxon>rosids</taxon>
        <taxon>malvids</taxon>
        <taxon>Brassicales</taxon>
        <taxon>Brassicaceae</taxon>
        <taxon>Brassiceae</taxon>
        <taxon>Brassica</taxon>
    </lineage>
</organism>
<gene>
    <name evidence="2" type="ORF">BRAPAZ1V2_A02P47290.2</name>
    <name evidence="1" type="ORF">BRAPAZ1V2_A06P52360.2</name>
</gene>